<evidence type="ECO:0000256" key="1">
    <source>
        <dbReference type="SAM" id="SignalP"/>
    </source>
</evidence>
<keyword evidence="3" id="KW-1185">Reference proteome</keyword>
<dbReference type="Pfam" id="PF14121">
    <property type="entry name" value="Porin_10"/>
    <property type="match status" value="1"/>
</dbReference>
<feature type="chain" id="PRO_5046833053" evidence="1">
    <location>
        <begin position="20"/>
        <end position="650"/>
    </location>
</feature>
<name>A0ABW3I5M3_9FLAO</name>
<sequence>MNKILASIVVFLFCINAQAQKEIRVNKKIDGNGNQVKENGKSTGNNKVNTDASHYKFISIDKDTTLIDTTLSIKKEYKFNYLRKDYFELLPFSNTGQVFNELAYNFTESQHTFSRFGSRAKHVAYDEVRDVKYYEVATPLTELLFKTTMEQGQLADGFFTINTTPRFNFSLAYQGLRSLGKYRHIKANSGKLRATANYRTKNDRYFIRAHMLAQTFENEENGGIVDGQVVDFENGNSEFRDRSRFDVNFEDASNKLSAKRFYLNHYYDVFKKQDSTSNYALSVGHVANLEDKKYQFNQTTANAYFGDAFTSNISDEVRLERFYTEGYLSFFRKDIGAITAKIGFTDYNYGYNSIVNLNNNIFIPNRIKNDFLSYGFTYKNKLKRIMLQANFNSNITKDHQGSYLDGKIGYNIYKDVNLEGEVVVKATLPDFNYRLYQSDYKNYNWYNENLETIKSKAIIGKLSSEKYKATIQASYTTIQNHTYFGIDAVTNSVKPFQSANSINYLKVFVNKEFNLGRFGLDNRLQYQSVNQDSDILNVPELIARSTLYYTNTFFRKNLYLQTGLIGSYFTKYKMNAYDPLLGEFYTQTAKEYGGFPRLDFFVNAKVRNARIYFKIEHFNSGLTGNNFYSAPNYPYKDRIIRFGLIWDFFL</sequence>
<accession>A0ABW3I5M3</accession>
<evidence type="ECO:0000313" key="2">
    <source>
        <dbReference type="EMBL" id="MFD0965078.1"/>
    </source>
</evidence>
<organism evidence="2 3">
    <name type="scientific">Pseudofulvibacter geojedonensis</name>
    <dbReference type="NCBI Taxonomy" id="1123758"/>
    <lineage>
        <taxon>Bacteria</taxon>
        <taxon>Pseudomonadati</taxon>
        <taxon>Bacteroidota</taxon>
        <taxon>Flavobacteriia</taxon>
        <taxon>Flavobacteriales</taxon>
        <taxon>Flavobacteriaceae</taxon>
        <taxon>Pseudofulvibacter</taxon>
    </lineage>
</organism>
<gene>
    <name evidence="2" type="ORF">ACFQ1O_13760</name>
</gene>
<dbReference type="Proteomes" id="UP001596997">
    <property type="component" value="Unassembled WGS sequence"/>
</dbReference>
<proteinExistence type="predicted"/>
<dbReference type="EMBL" id="JBHTJM010000011">
    <property type="protein sequence ID" value="MFD0965078.1"/>
    <property type="molecule type" value="Genomic_DNA"/>
</dbReference>
<evidence type="ECO:0000313" key="3">
    <source>
        <dbReference type="Proteomes" id="UP001596997"/>
    </source>
</evidence>
<dbReference type="InterPro" id="IPR025631">
    <property type="entry name" value="Porin_10"/>
</dbReference>
<protein>
    <submittedName>
        <fullName evidence="2">Porin</fullName>
    </submittedName>
</protein>
<reference evidence="3" key="1">
    <citation type="journal article" date="2019" name="Int. J. Syst. Evol. Microbiol.">
        <title>The Global Catalogue of Microorganisms (GCM) 10K type strain sequencing project: providing services to taxonomists for standard genome sequencing and annotation.</title>
        <authorList>
            <consortium name="The Broad Institute Genomics Platform"/>
            <consortium name="The Broad Institute Genome Sequencing Center for Infectious Disease"/>
            <person name="Wu L."/>
            <person name="Ma J."/>
        </authorList>
    </citation>
    <scope>NUCLEOTIDE SEQUENCE [LARGE SCALE GENOMIC DNA]</scope>
    <source>
        <strain evidence="3">CCUG 62114</strain>
    </source>
</reference>
<comment type="caution">
    <text evidence="2">The sequence shown here is derived from an EMBL/GenBank/DDBJ whole genome shotgun (WGS) entry which is preliminary data.</text>
</comment>
<keyword evidence="1" id="KW-0732">Signal</keyword>
<feature type="signal peptide" evidence="1">
    <location>
        <begin position="1"/>
        <end position="19"/>
    </location>
</feature>
<dbReference type="RefSeq" id="WP_377716900.1">
    <property type="nucleotide sequence ID" value="NZ_JBHTJM010000011.1"/>
</dbReference>